<comment type="caution">
    <text evidence="2">The sequence shown here is derived from an EMBL/GenBank/DDBJ whole genome shotgun (WGS) entry which is preliminary data.</text>
</comment>
<protein>
    <submittedName>
        <fullName evidence="2">Uncharacterized protein</fullName>
    </submittedName>
</protein>
<name>A0A9J6DUU5_RHIMP</name>
<dbReference type="PANTHER" id="PTHR14324:SF3">
    <property type="entry name" value="CONDENSIN-2 COMPLEX SUBUNIT H2"/>
    <property type="match status" value="1"/>
</dbReference>
<dbReference type="VEuPathDB" id="VectorBase:LOC119170601"/>
<sequence>MDGLGGSSQRYRAQDREIEQRYANLLTPIRDLTKNFEVDIAAYLDQYLGEVEYLHSLVQKMAAEIVHNSLKGGDTQDNPKDGTSATRRKKDDLQFMMHEEMDVADSLDDLPTPRQTARNQAAAQRNHFLRQRRKPLAMIVFDTEKESKLYEAEPPSRKATAAWATLPDPGNIPEYVSMDQFFAVDADVIAHKELTDEVRHADTSSDDECDAQGTSASPPAMTVMNAFDVIRNLFGVHDDDVSMQQITDCEHGATVLVTKGSLKDDLVGFRVDYQMYSGVVQMAESQEQQECAREGDAATSLSMSPAHSSLDMADDSGPETDGNRAASRSFRVPETCVRDRQKQKQKIVDSKASRKGFSGSQQGRFPQIEELLGKYVIEQ</sequence>
<feature type="region of interest" description="Disordered" evidence="1">
    <location>
        <begin position="70"/>
        <end position="89"/>
    </location>
</feature>
<proteinExistence type="predicted"/>
<dbReference type="Proteomes" id="UP000821866">
    <property type="component" value="Unassembled WGS sequence"/>
</dbReference>
<reference evidence="2" key="1">
    <citation type="journal article" date="2020" name="Cell">
        <title>Large-Scale Comparative Analyses of Tick Genomes Elucidate Their Genetic Diversity and Vector Capacities.</title>
        <authorList>
            <consortium name="Tick Genome and Microbiome Consortium (TIGMIC)"/>
            <person name="Jia N."/>
            <person name="Wang J."/>
            <person name="Shi W."/>
            <person name="Du L."/>
            <person name="Sun Y."/>
            <person name="Zhan W."/>
            <person name="Jiang J.F."/>
            <person name="Wang Q."/>
            <person name="Zhang B."/>
            <person name="Ji P."/>
            <person name="Bell-Sakyi L."/>
            <person name="Cui X.M."/>
            <person name="Yuan T.T."/>
            <person name="Jiang B.G."/>
            <person name="Yang W.F."/>
            <person name="Lam T.T."/>
            <person name="Chang Q.C."/>
            <person name="Ding S.J."/>
            <person name="Wang X.J."/>
            <person name="Zhu J.G."/>
            <person name="Ruan X.D."/>
            <person name="Zhao L."/>
            <person name="Wei J.T."/>
            <person name="Ye R.Z."/>
            <person name="Que T.C."/>
            <person name="Du C.H."/>
            <person name="Zhou Y.H."/>
            <person name="Cheng J.X."/>
            <person name="Dai P.F."/>
            <person name="Guo W.B."/>
            <person name="Han X.H."/>
            <person name="Huang E.J."/>
            <person name="Li L.F."/>
            <person name="Wei W."/>
            <person name="Gao Y.C."/>
            <person name="Liu J.Z."/>
            <person name="Shao H.Z."/>
            <person name="Wang X."/>
            <person name="Wang C.C."/>
            <person name="Yang T.C."/>
            <person name="Huo Q.B."/>
            <person name="Li W."/>
            <person name="Chen H.Y."/>
            <person name="Chen S.E."/>
            <person name="Zhou L.G."/>
            <person name="Ni X.B."/>
            <person name="Tian J.H."/>
            <person name="Sheng Y."/>
            <person name="Liu T."/>
            <person name="Pan Y.S."/>
            <person name="Xia L.Y."/>
            <person name="Li J."/>
            <person name="Zhao F."/>
            <person name="Cao W.C."/>
        </authorList>
    </citation>
    <scope>NUCLEOTIDE SEQUENCE</scope>
    <source>
        <strain evidence="2">Rmic-2018</strain>
    </source>
</reference>
<evidence type="ECO:0000313" key="2">
    <source>
        <dbReference type="EMBL" id="KAH8025963.1"/>
    </source>
</evidence>
<evidence type="ECO:0000313" key="3">
    <source>
        <dbReference type="Proteomes" id="UP000821866"/>
    </source>
</evidence>
<dbReference type="GO" id="GO:0000796">
    <property type="term" value="C:condensin complex"/>
    <property type="evidence" value="ECO:0007669"/>
    <property type="project" value="TreeGrafter"/>
</dbReference>
<dbReference type="GO" id="GO:0051306">
    <property type="term" value="P:mitotic sister chromatid separation"/>
    <property type="evidence" value="ECO:0007669"/>
    <property type="project" value="TreeGrafter"/>
</dbReference>
<dbReference type="GO" id="GO:0005634">
    <property type="term" value="C:nucleus"/>
    <property type="evidence" value="ECO:0007669"/>
    <property type="project" value="TreeGrafter"/>
</dbReference>
<feature type="region of interest" description="Disordered" evidence="1">
    <location>
        <begin position="291"/>
        <end position="363"/>
    </location>
</feature>
<evidence type="ECO:0000256" key="1">
    <source>
        <dbReference type="SAM" id="MobiDB-lite"/>
    </source>
</evidence>
<organism evidence="2 3">
    <name type="scientific">Rhipicephalus microplus</name>
    <name type="common">Cattle tick</name>
    <name type="synonym">Boophilus microplus</name>
    <dbReference type="NCBI Taxonomy" id="6941"/>
    <lineage>
        <taxon>Eukaryota</taxon>
        <taxon>Metazoa</taxon>
        <taxon>Ecdysozoa</taxon>
        <taxon>Arthropoda</taxon>
        <taxon>Chelicerata</taxon>
        <taxon>Arachnida</taxon>
        <taxon>Acari</taxon>
        <taxon>Parasitiformes</taxon>
        <taxon>Ixodida</taxon>
        <taxon>Ixodoidea</taxon>
        <taxon>Ixodidae</taxon>
        <taxon>Rhipicephalinae</taxon>
        <taxon>Rhipicephalus</taxon>
        <taxon>Boophilus</taxon>
    </lineage>
</organism>
<feature type="compositionally biased region" description="Basic and acidic residues" evidence="1">
    <location>
        <begin position="336"/>
        <end position="352"/>
    </location>
</feature>
<dbReference type="GO" id="GO:0010032">
    <property type="term" value="P:meiotic chromosome condensation"/>
    <property type="evidence" value="ECO:0007669"/>
    <property type="project" value="TreeGrafter"/>
</dbReference>
<reference evidence="2" key="2">
    <citation type="submission" date="2021-09" db="EMBL/GenBank/DDBJ databases">
        <authorList>
            <person name="Jia N."/>
            <person name="Wang J."/>
            <person name="Shi W."/>
            <person name="Du L."/>
            <person name="Sun Y."/>
            <person name="Zhan W."/>
            <person name="Jiang J."/>
            <person name="Wang Q."/>
            <person name="Zhang B."/>
            <person name="Ji P."/>
            <person name="Sakyi L.B."/>
            <person name="Cui X."/>
            <person name="Yuan T."/>
            <person name="Jiang B."/>
            <person name="Yang W."/>
            <person name="Lam T.T.-Y."/>
            <person name="Chang Q."/>
            <person name="Ding S."/>
            <person name="Wang X."/>
            <person name="Zhu J."/>
            <person name="Ruan X."/>
            <person name="Zhao L."/>
            <person name="Wei J."/>
            <person name="Que T."/>
            <person name="Du C."/>
            <person name="Cheng J."/>
            <person name="Dai P."/>
            <person name="Han X."/>
            <person name="Huang E."/>
            <person name="Gao Y."/>
            <person name="Liu J."/>
            <person name="Shao H."/>
            <person name="Ye R."/>
            <person name="Li L."/>
            <person name="Wei W."/>
            <person name="Wang X."/>
            <person name="Wang C."/>
            <person name="Huo Q."/>
            <person name="Li W."/>
            <person name="Guo W."/>
            <person name="Chen H."/>
            <person name="Chen S."/>
            <person name="Zhou L."/>
            <person name="Zhou L."/>
            <person name="Ni X."/>
            <person name="Tian J."/>
            <person name="Zhou Y."/>
            <person name="Sheng Y."/>
            <person name="Liu T."/>
            <person name="Pan Y."/>
            <person name="Xia L."/>
            <person name="Li J."/>
            <person name="Zhao F."/>
            <person name="Cao W."/>
        </authorList>
    </citation>
    <scope>NUCLEOTIDE SEQUENCE</scope>
    <source>
        <strain evidence="2">Rmic-2018</strain>
        <tissue evidence="2">Larvae</tissue>
    </source>
</reference>
<dbReference type="GO" id="GO:0003682">
    <property type="term" value="F:chromatin binding"/>
    <property type="evidence" value="ECO:0007669"/>
    <property type="project" value="TreeGrafter"/>
</dbReference>
<accession>A0A9J6DUU5</accession>
<dbReference type="AlphaFoldDB" id="A0A9J6DUU5"/>
<dbReference type="InterPro" id="IPR031739">
    <property type="entry name" value="Ncaph2"/>
</dbReference>
<gene>
    <name evidence="2" type="ORF">HPB51_014296</name>
</gene>
<dbReference type="PANTHER" id="PTHR14324">
    <property type="entry name" value="CONDENSIN-2 COMPLEX SUBUNIT H2"/>
    <property type="match status" value="1"/>
</dbReference>
<keyword evidence="3" id="KW-1185">Reference proteome</keyword>
<dbReference type="EMBL" id="JABSTU010000007">
    <property type="protein sequence ID" value="KAH8025963.1"/>
    <property type="molecule type" value="Genomic_DNA"/>
</dbReference>